<gene>
    <name evidence="2" type="ORF">IAC68_06900</name>
</gene>
<comment type="caution">
    <text evidence="2">The sequence shown here is derived from an EMBL/GenBank/DDBJ whole genome shotgun (WGS) entry which is preliminary data.</text>
</comment>
<dbReference type="GO" id="GO:0004553">
    <property type="term" value="F:hydrolase activity, hydrolyzing O-glycosyl compounds"/>
    <property type="evidence" value="ECO:0007669"/>
    <property type="project" value="InterPro"/>
</dbReference>
<accession>A0A9D9DKX8</accession>
<protein>
    <recommendedName>
        <fullName evidence="1">Carbohydrate-binding domain-containing protein</fullName>
    </recommendedName>
</protein>
<dbReference type="GO" id="GO:0016052">
    <property type="term" value="P:carbohydrate catabolic process"/>
    <property type="evidence" value="ECO:0007669"/>
    <property type="project" value="InterPro"/>
</dbReference>
<feature type="domain" description="Carbohydrate-binding" evidence="1">
    <location>
        <begin position="47"/>
        <end position="247"/>
    </location>
</feature>
<evidence type="ECO:0000313" key="2">
    <source>
        <dbReference type="EMBL" id="MBO8429639.1"/>
    </source>
</evidence>
<name>A0A9D9DKX8_9BACT</name>
<sequence>MTILLCLIADMALAQEVAFSGKMNEKYKTLVVREVRFNTPVPSIQMVDSMFNREDIPFNAIDVENWEGYEYHPQVRFRMAWSENEIYLQYQVKEPVVKAVYGSDTGALPYKDSCLEFFSVPAADSIYYNLELNCIAKGTFAGGAKRSDRTRFGEDVLSKIRRHSTLGSEAFGVMENHEKPFEYTVTVAIPLEVFSLSKVEPLKGRTIRANFYKCGDEMPQPHYLSWNPIGTERPNFHTPEYFGYVKFE</sequence>
<dbReference type="InterPro" id="IPR010502">
    <property type="entry name" value="Carb-bd_dom_fam9"/>
</dbReference>
<dbReference type="SUPFAM" id="SSF49344">
    <property type="entry name" value="CBD9-like"/>
    <property type="match status" value="1"/>
</dbReference>
<dbReference type="EMBL" id="JADINB010000145">
    <property type="protein sequence ID" value="MBO8429639.1"/>
    <property type="molecule type" value="Genomic_DNA"/>
</dbReference>
<dbReference type="Gene3D" id="2.60.40.1190">
    <property type="match status" value="1"/>
</dbReference>
<dbReference type="GO" id="GO:0030246">
    <property type="term" value="F:carbohydrate binding"/>
    <property type="evidence" value="ECO:0007669"/>
    <property type="project" value="InterPro"/>
</dbReference>
<organism evidence="2 3">
    <name type="scientific">Candidatus Egerieousia excrementavium</name>
    <dbReference type="NCBI Taxonomy" id="2840778"/>
    <lineage>
        <taxon>Bacteria</taxon>
        <taxon>Pseudomonadati</taxon>
        <taxon>Bacteroidota</taxon>
        <taxon>Bacteroidia</taxon>
        <taxon>Bacteroidales</taxon>
        <taxon>Candidatus Egerieousia</taxon>
    </lineage>
</organism>
<reference evidence="2" key="2">
    <citation type="journal article" date="2021" name="PeerJ">
        <title>Extensive microbial diversity within the chicken gut microbiome revealed by metagenomics and culture.</title>
        <authorList>
            <person name="Gilroy R."/>
            <person name="Ravi A."/>
            <person name="Getino M."/>
            <person name="Pursley I."/>
            <person name="Horton D.L."/>
            <person name="Alikhan N.F."/>
            <person name="Baker D."/>
            <person name="Gharbi K."/>
            <person name="Hall N."/>
            <person name="Watson M."/>
            <person name="Adriaenssens E.M."/>
            <person name="Foster-Nyarko E."/>
            <person name="Jarju S."/>
            <person name="Secka A."/>
            <person name="Antonio M."/>
            <person name="Oren A."/>
            <person name="Chaudhuri R.R."/>
            <person name="La Ragione R."/>
            <person name="Hildebrand F."/>
            <person name="Pallen M.J."/>
        </authorList>
    </citation>
    <scope>NUCLEOTIDE SEQUENCE</scope>
    <source>
        <strain evidence="2">15467</strain>
    </source>
</reference>
<evidence type="ECO:0000313" key="3">
    <source>
        <dbReference type="Proteomes" id="UP000823635"/>
    </source>
</evidence>
<reference evidence="2" key="1">
    <citation type="submission" date="2020-10" db="EMBL/GenBank/DDBJ databases">
        <authorList>
            <person name="Gilroy R."/>
        </authorList>
    </citation>
    <scope>NUCLEOTIDE SEQUENCE</scope>
    <source>
        <strain evidence="2">15467</strain>
    </source>
</reference>
<dbReference type="Pfam" id="PF16011">
    <property type="entry name" value="CBM9_2"/>
    <property type="match status" value="1"/>
</dbReference>
<dbReference type="Proteomes" id="UP000823635">
    <property type="component" value="Unassembled WGS sequence"/>
</dbReference>
<dbReference type="AlphaFoldDB" id="A0A9D9DKX8"/>
<dbReference type="CDD" id="cd09620">
    <property type="entry name" value="CBM9_like_3"/>
    <property type="match status" value="1"/>
</dbReference>
<proteinExistence type="predicted"/>
<evidence type="ECO:0000259" key="1">
    <source>
        <dbReference type="Pfam" id="PF16011"/>
    </source>
</evidence>